<protein>
    <submittedName>
        <fullName evidence="2">Uncharacterized protein</fullName>
    </submittedName>
</protein>
<gene>
    <name evidence="2" type="ORF">SAM23877_p057</name>
</gene>
<evidence type="ECO:0000313" key="2">
    <source>
        <dbReference type="EMBL" id="AKZ60766.1"/>
    </source>
</evidence>
<sequence length="73" mass="8224">MNAYLAACHGKTPFPSRKAARRRARQIRGQGGPHFKQYRCTWCGHLHLGNRPGHATHLRTTRTGPTPVQEIPL</sequence>
<evidence type="ECO:0000313" key="3">
    <source>
        <dbReference type="Proteomes" id="UP000061018"/>
    </source>
</evidence>
<reference evidence="3" key="1">
    <citation type="journal article" date="2015" name="J. Biotechnol.">
        <title>Complete genome sequence of Streptomyces ambofaciens ATCC 23877, the spiramycin producer.</title>
        <authorList>
            <person name="Thibessard A."/>
            <person name="Haas D."/>
            <person name="Gerbaud C."/>
            <person name="Aigle B."/>
            <person name="Lautru S."/>
            <person name="Pernodet J.L."/>
            <person name="Leblond P."/>
        </authorList>
    </citation>
    <scope>NUCLEOTIDE SEQUENCE [LARGE SCALE GENOMIC DNA]</scope>
    <source>
        <strain evidence="3">ATCC 23877 / 3486 / DSM 40053 / JCM 4204 / NBRC 12836 / NRRL B-2516</strain>
        <plasmid evidence="3">pSAM1</plasmid>
    </source>
</reference>
<name>A0A0K2B6G3_STRA7</name>
<geneLocation type="plasmid" evidence="2 3">
    <name>pSAM1</name>
</geneLocation>
<dbReference type="EMBL" id="CP012383">
    <property type="protein sequence ID" value="AKZ60766.1"/>
    <property type="molecule type" value="Genomic_DNA"/>
</dbReference>
<keyword evidence="2" id="KW-0614">Plasmid</keyword>
<organism evidence="2 3">
    <name type="scientific">Streptomyces ambofaciens (strain ATCC 23877 / 3486 / DSM 40053 / JCM 4204 / NBRC 12836 / NRRL B-2516)</name>
    <dbReference type="NCBI Taxonomy" id="278992"/>
    <lineage>
        <taxon>Bacteria</taxon>
        <taxon>Bacillati</taxon>
        <taxon>Actinomycetota</taxon>
        <taxon>Actinomycetes</taxon>
        <taxon>Kitasatosporales</taxon>
        <taxon>Streptomycetaceae</taxon>
        <taxon>Streptomyces</taxon>
    </lineage>
</organism>
<dbReference type="KEGG" id="samb:SAM23877_p057"/>
<feature type="region of interest" description="Disordered" evidence="1">
    <location>
        <begin position="54"/>
        <end position="73"/>
    </location>
</feature>
<dbReference type="Proteomes" id="UP000061018">
    <property type="component" value="Plasmid pSAM1"/>
</dbReference>
<proteinExistence type="predicted"/>
<dbReference type="AlphaFoldDB" id="A0A0K2B6G3"/>
<evidence type="ECO:0000256" key="1">
    <source>
        <dbReference type="SAM" id="MobiDB-lite"/>
    </source>
</evidence>
<accession>A0A0K2B6G3</accession>